<name>A0ABZ2J8Q8_9CHLR</name>
<gene>
    <name evidence="1" type="ORF">V8247_07815</name>
</gene>
<evidence type="ECO:0008006" key="3">
    <source>
        <dbReference type="Google" id="ProtNLM"/>
    </source>
</evidence>
<proteinExistence type="predicted"/>
<dbReference type="RefSeq" id="WP_338737298.1">
    <property type="nucleotide sequence ID" value="NZ_CP146612.1"/>
</dbReference>
<evidence type="ECO:0000313" key="1">
    <source>
        <dbReference type="EMBL" id="WWX25158.1"/>
    </source>
</evidence>
<protein>
    <recommendedName>
        <fullName evidence="3">Ribbon-helix-helix protein CopG domain-containing protein</fullName>
    </recommendedName>
</protein>
<sequence>MVKGRNTSVISVRVPDDFLAKFKAEANKRGKSYTVLVRELMYKGIGMSPPSNKVTASVKTPFPH</sequence>
<keyword evidence="2" id="KW-1185">Reference proteome</keyword>
<evidence type="ECO:0000313" key="2">
    <source>
        <dbReference type="Proteomes" id="UP001375370"/>
    </source>
</evidence>
<accession>A0ABZ2J8Q8</accession>
<dbReference type="EMBL" id="CP146612">
    <property type="protein sequence ID" value="WWX25158.1"/>
    <property type="molecule type" value="Genomic_DNA"/>
</dbReference>
<reference evidence="1 2" key="1">
    <citation type="submission" date="2024-03" db="EMBL/GenBank/DDBJ databases">
        <title>A Dehalogenimonas Isolated from Estuarine Sediments Dihaloeliminates Chlorinated Alkanes.</title>
        <authorList>
            <person name="Yang Y."/>
            <person name="Wang H."/>
        </authorList>
    </citation>
    <scope>NUCLEOTIDE SEQUENCE [LARGE SCALE GENOMIC DNA]</scope>
    <source>
        <strain evidence="1 2">W</strain>
    </source>
</reference>
<organism evidence="1 2">
    <name type="scientific">Candidatus Dehalogenimonas loeffleri</name>
    <dbReference type="NCBI Taxonomy" id="3127115"/>
    <lineage>
        <taxon>Bacteria</taxon>
        <taxon>Bacillati</taxon>
        <taxon>Chloroflexota</taxon>
        <taxon>Dehalococcoidia</taxon>
        <taxon>Dehalococcoidales</taxon>
        <taxon>Dehalococcoidaceae</taxon>
        <taxon>Dehalogenimonas</taxon>
    </lineage>
</organism>
<dbReference type="Proteomes" id="UP001375370">
    <property type="component" value="Chromosome"/>
</dbReference>